<accession>A0A084GHE6</accession>
<feature type="region of interest" description="Disordered" evidence="1">
    <location>
        <begin position="24"/>
        <end position="47"/>
    </location>
</feature>
<dbReference type="VEuPathDB" id="FungiDB:SAPIO_CDS0041"/>
<proteinExistence type="predicted"/>
<evidence type="ECO:0000313" key="2">
    <source>
        <dbReference type="EMBL" id="KEZ46758.1"/>
    </source>
</evidence>
<evidence type="ECO:0000256" key="1">
    <source>
        <dbReference type="SAM" id="MobiDB-lite"/>
    </source>
</evidence>
<name>A0A084GHE6_PSEDA</name>
<keyword evidence="3" id="KW-1185">Reference proteome</keyword>
<dbReference type="KEGG" id="sapo:SAPIO_CDS0041"/>
<feature type="region of interest" description="Disordered" evidence="1">
    <location>
        <begin position="659"/>
        <end position="678"/>
    </location>
</feature>
<dbReference type="EMBL" id="JOWA01000011">
    <property type="protein sequence ID" value="KEZ46758.1"/>
    <property type="molecule type" value="Genomic_DNA"/>
</dbReference>
<sequence length="716" mass="80349">MPMFHPHQLLTGWMVLTPDQLAEQMGQSAVNQSSQADSSTSQQQGWMAQPIPYNRRVRMTEEHYLELKWQSYLATHNIAHHWTPFETLERDKYAPILSQELQRRRAVDLEQFKNSLNVAILALLSNTHVDAGNARVIDGLGELTEEVRQKLVLPAVGEAATPFTPEAQNAFQSAVQSNTQAYGALLPQGLEYGPVKYSRAMKFNMAPDHMMPVNLQVATRLADEPAYFGHRGGDYIFKYTSMHRTDKRDKHRFQYECQVPRTQGEYLARLQSIMPRVLKMLNSFIMFHPYSATQPIDKVRWLRTMSDEDVSHIRSTYMSMFPSQDVPSKEFHKFMRERLMATEVVSEFAWLVEETNDNLRDQRARKLADFLVEITGQKDLKTLAGYFTRRQRAIAERILFQDNEYNDRVGVYKCPKTFVEHTRTQHPDVVTDPLANLYSGLHNPALIFKDSLERVYETVRGSIADRANSAPDANGPKNVVSQPEVASCSGFLPVGSNSQPAASVSQPADSSTTTAQLSSVDPSQLDDYLNAFLTVSGLKNPPDLVEETGSSSSSSDSEPNVVQSFNPDNFLSLGTGTTSDDPSVVDFDPLAFDFDTFLQSDSATNFDIKVSAVPTTNPDPPASIFDLTTDQHPLQPDLEALLRLPEIPATDFFQELIYTGGPNQNNTPQTTNQQESQEDPAANIINYVAPVIGLNCDNLESRGTKRSLDEFLDQND</sequence>
<dbReference type="GeneID" id="27718193"/>
<feature type="region of interest" description="Disordered" evidence="1">
    <location>
        <begin position="496"/>
        <end position="520"/>
    </location>
</feature>
<evidence type="ECO:0000313" key="3">
    <source>
        <dbReference type="Proteomes" id="UP000028545"/>
    </source>
</evidence>
<feature type="compositionally biased region" description="Low complexity" evidence="1">
    <location>
        <begin position="32"/>
        <end position="44"/>
    </location>
</feature>
<reference evidence="2 3" key="1">
    <citation type="journal article" date="2014" name="Genome Announc.">
        <title>Draft genome sequence of the pathogenic fungus Scedosporium apiospermum.</title>
        <authorList>
            <person name="Vandeputte P."/>
            <person name="Ghamrawi S."/>
            <person name="Rechenmann M."/>
            <person name="Iltis A."/>
            <person name="Giraud S."/>
            <person name="Fleury M."/>
            <person name="Thornton C."/>
            <person name="Delhaes L."/>
            <person name="Meyer W."/>
            <person name="Papon N."/>
            <person name="Bouchara J.P."/>
        </authorList>
    </citation>
    <scope>NUCLEOTIDE SEQUENCE [LARGE SCALE GENOMIC DNA]</scope>
    <source>
        <strain evidence="2 3">IHEM 14462</strain>
    </source>
</reference>
<dbReference type="AlphaFoldDB" id="A0A084GHE6"/>
<feature type="region of interest" description="Disordered" evidence="1">
    <location>
        <begin position="540"/>
        <end position="563"/>
    </location>
</feature>
<organism evidence="2 3">
    <name type="scientific">Pseudallescheria apiosperma</name>
    <name type="common">Scedosporium apiospermum</name>
    <dbReference type="NCBI Taxonomy" id="563466"/>
    <lineage>
        <taxon>Eukaryota</taxon>
        <taxon>Fungi</taxon>
        <taxon>Dikarya</taxon>
        <taxon>Ascomycota</taxon>
        <taxon>Pezizomycotina</taxon>
        <taxon>Sordariomycetes</taxon>
        <taxon>Hypocreomycetidae</taxon>
        <taxon>Microascales</taxon>
        <taxon>Microascaceae</taxon>
        <taxon>Scedosporium</taxon>
    </lineage>
</organism>
<dbReference type="RefSeq" id="XP_016646557.1">
    <property type="nucleotide sequence ID" value="XM_016782924.1"/>
</dbReference>
<gene>
    <name evidence="2" type="ORF">SAPIO_CDS0041</name>
</gene>
<dbReference type="Proteomes" id="UP000028545">
    <property type="component" value="Unassembled WGS sequence"/>
</dbReference>
<dbReference type="HOGENOM" id="CLU_385937_0_0_1"/>
<comment type="caution">
    <text evidence="2">The sequence shown here is derived from an EMBL/GenBank/DDBJ whole genome shotgun (WGS) entry which is preliminary data.</text>
</comment>
<protein>
    <submittedName>
        <fullName evidence="2">Uncharacterized protein</fullName>
    </submittedName>
</protein>
<feature type="compositionally biased region" description="Low complexity" evidence="1">
    <location>
        <begin position="659"/>
        <end position="674"/>
    </location>
</feature>